<protein>
    <submittedName>
        <fullName evidence="2">Uncharacterized protein</fullName>
    </submittedName>
</protein>
<accession>A0A9X6STA9</accession>
<comment type="caution">
    <text evidence="2">The sequence shown here is derived from an EMBL/GenBank/DDBJ whole genome shotgun (WGS) entry which is preliminary data.</text>
</comment>
<organism evidence="2 3">
    <name type="scientific">Bacillus cereus</name>
    <dbReference type="NCBI Taxonomy" id="1396"/>
    <lineage>
        <taxon>Bacteria</taxon>
        <taxon>Bacillati</taxon>
        <taxon>Bacillota</taxon>
        <taxon>Bacilli</taxon>
        <taxon>Bacillales</taxon>
        <taxon>Bacillaceae</taxon>
        <taxon>Bacillus</taxon>
        <taxon>Bacillus cereus group</taxon>
    </lineage>
</organism>
<keyword evidence="1" id="KW-1133">Transmembrane helix</keyword>
<dbReference type="Proteomes" id="UP000219922">
    <property type="component" value="Unassembled WGS sequence"/>
</dbReference>
<keyword evidence="1" id="KW-0472">Membrane</keyword>
<sequence>MKLKSTTFNKIIYSLVKKSAIGIFNFAKRNKKAIKYVSGPFVTMLFIFFAFSGFLMNDIMHPYFIAVSKVVTMFLACILLLYCIWDLIKSILIGPITDVFEREKDK</sequence>
<dbReference type="EMBL" id="NVMX01000114">
    <property type="protein sequence ID" value="PDZ94785.1"/>
    <property type="molecule type" value="Genomic_DNA"/>
</dbReference>
<proteinExistence type="predicted"/>
<evidence type="ECO:0000313" key="3">
    <source>
        <dbReference type="Proteomes" id="UP000219922"/>
    </source>
</evidence>
<feature type="transmembrane region" description="Helical" evidence="1">
    <location>
        <begin position="62"/>
        <end position="85"/>
    </location>
</feature>
<reference evidence="2 3" key="1">
    <citation type="submission" date="2017-09" db="EMBL/GenBank/DDBJ databases">
        <title>Large-scale bioinformatics analysis of Bacillus genomes uncovers conserved roles of natural products in bacterial physiology.</title>
        <authorList>
            <consortium name="Agbiome Team Llc"/>
            <person name="Bleich R.M."/>
            <person name="Grubbs K.J."/>
            <person name="Santa Maria K.C."/>
            <person name="Allen S.E."/>
            <person name="Farag S."/>
            <person name="Shank E.A."/>
            <person name="Bowers A."/>
        </authorList>
    </citation>
    <scope>NUCLEOTIDE SEQUENCE [LARGE SCALE GENOMIC DNA]</scope>
    <source>
        <strain evidence="2 3">AFS092789</strain>
    </source>
</reference>
<name>A0A9X6STA9_BACCE</name>
<feature type="transmembrane region" description="Helical" evidence="1">
    <location>
        <begin position="36"/>
        <end position="56"/>
    </location>
</feature>
<evidence type="ECO:0000313" key="2">
    <source>
        <dbReference type="EMBL" id="PDZ94785.1"/>
    </source>
</evidence>
<gene>
    <name evidence="2" type="ORF">CON36_31930</name>
</gene>
<dbReference type="RefSeq" id="WP_098006640.1">
    <property type="nucleotide sequence ID" value="NZ_JAWLRU010000002.1"/>
</dbReference>
<keyword evidence="1" id="KW-0812">Transmembrane</keyword>
<evidence type="ECO:0000256" key="1">
    <source>
        <dbReference type="SAM" id="Phobius"/>
    </source>
</evidence>
<dbReference type="AlphaFoldDB" id="A0A9X6STA9"/>